<gene>
    <name evidence="2" type="ORF">UFOVP1247_64</name>
    <name evidence="1" type="ORF">UFOVP970_104</name>
</gene>
<organism evidence="2">
    <name type="scientific">uncultured Caudovirales phage</name>
    <dbReference type="NCBI Taxonomy" id="2100421"/>
    <lineage>
        <taxon>Viruses</taxon>
        <taxon>Duplodnaviria</taxon>
        <taxon>Heunggongvirae</taxon>
        <taxon>Uroviricota</taxon>
        <taxon>Caudoviricetes</taxon>
        <taxon>Peduoviridae</taxon>
        <taxon>Maltschvirus</taxon>
        <taxon>Maltschvirus maltsch</taxon>
    </lineage>
</organism>
<protein>
    <submittedName>
        <fullName evidence="2">Uncharacterized protein</fullName>
    </submittedName>
</protein>
<reference evidence="2" key="1">
    <citation type="submission" date="2020-05" db="EMBL/GenBank/DDBJ databases">
        <authorList>
            <person name="Chiriac C."/>
            <person name="Salcher M."/>
            <person name="Ghai R."/>
            <person name="Kavagutti S V."/>
        </authorList>
    </citation>
    <scope>NUCLEOTIDE SEQUENCE</scope>
</reference>
<dbReference type="EMBL" id="LR797195">
    <property type="protein sequence ID" value="CAB4193365.1"/>
    <property type="molecule type" value="Genomic_DNA"/>
</dbReference>
<proteinExistence type="predicted"/>
<sequence>MSKETLEEAAERLFPDSSIQKRIFIWGAKWQQDQDINKHNEEEPDIICGMCGGNAALCDGC</sequence>
<dbReference type="EMBL" id="LR796916">
    <property type="protein sequence ID" value="CAB4174994.1"/>
    <property type="molecule type" value="Genomic_DNA"/>
</dbReference>
<evidence type="ECO:0000313" key="1">
    <source>
        <dbReference type="EMBL" id="CAB4174994.1"/>
    </source>
</evidence>
<accession>A0A6J5RMF2</accession>
<name>A0A6J5RMF2_9CAUD</name>
<evidence type="ECO:0000313" key="2">
    <source>
        <dbReference type="EMBL" id="CAB4193365.1"/>
    </source>
</evidence>